<protein>
    <submittedName>
        <fullName evidence="6">3-hydroxybutyryl-CoA dehydrogenase</fullName>
    </submittedName>
</protein>
<dbReference type="SUPFAM" id="SSF51735">
    <property type="entry name" value="NAD(P)-binding Rossmann-fold domains"/>
    <property type="match status" value="2"/>
</dbReference>
<dbReference type="Gene3D" id="3.40.50.720">
    <property type="entry name" value="NAD(P)-binding Rossmann-like Domain"/>
    <property type="match status" value="3"/>
</dbReference>
<feature type="domain" description="3-hydroxyacyl-CoA dehydrogenase C-terminal" evidence="4">
    <location>
        <begin position="463"/>
        <end position="559"/>
    </location>
</feature>
<dbReference type="InterPro" id="IPR013328">
    <property type="entry name" value="6PGD_dom2"/>
</dbReference>
<dbReference type="InterPro" id="IPR036291">
    <property type="entry name" value="NAD(P)-bd_dom_sf"/>
</dbReference>
<dbReference type="InterPro" id="IPR006176">
    <property type="entry name" value="3-OHacyl-CoA_DH_NAD-bd"/>
</dbReference>
<name>A0A1M7HCZ2_9ACTN</name>
<dbReference type="RefSeq" id="WP_073250343.1">
    <property type="nucleotide sequence ID" value="NZ_FRCS01000001.1"/>
</dbReference>
<dbReference type="STRING" id="134849.SAMN05443668_101139"/>
<dbReference type="Pfam" id="PF02737">
    <property type="entry name" value="3HCDH_N"/>
    <property type="match status" value="2"/>
</dbReference>
<dbReference type="AlphaFoldDB" id="A0A1M7HCZ2"/>
<dbReference type="GO" id="GO:0006635">
    <property type="term" value="P:fatty acid beta-oxidation"/>
    <property type="evidence" value="ECO:0007669"/>
    <property type="project" value="TreeGrafter"/>
</dbReference>
<dbReference type="Pfam" id="PF00725">
    <property type="entry name" value="3HCDH"/>
    <property type="match status" value="2"/>
</dbReference>
<dbReference type="GO" id="GO:0008691">
    <property type="term" value="F:3-hydroxybutyryl-CoA dehydrogenase activity"/>
    <property type="evidence" value="ECO:0007669"/>
    <property type="project" value="TreeGrafter"/>
</dbReference>
<proteinExistence type="inferred from homology"/>
<evidence type="ECO:0000313" key="6">
    <source>
        <dbReference type="EMBL" id="SHM26027.1"/>
    </source>
</evidence>
<dbReference type="Proteomes" id="UP000184440">
    <property type="component" value="Unassembled WGS sequence"/>
</dbReference>
<dbReference type="EMBL" id="FRCS01000001">
    <property type="protein sequence ID" value="SHM26027.1"/>
    <property type="molecule type" value="Genomic_DNA"/>
</dbReference>
<evidence type="ECO:0000256" key="2">
    <source>
        <dbReference type="ARBA" id="ARBA00009463"/>
    </source>
</evidence>
<evidence type="ECO:0000256" key="3">
    <source>
        <dbReference type="ARBA" id="ARBA00023002"/>
    </source>
</evidence>
<reference evidence="6 7" key="1">
    <citation type="submission" date="2016-11" db="EMBL/GenBank/DDBJ databases">
        <authorList>
            <person name="Jaros S."/>
            <person name="Januszkiewicz K."/>
            <person name="Wedrychowicz H."/>
        </authorList>
    </citation>
    <scope>NUCLEOTIDE SEQUENCE [LARGE SCALE GENOMIC DNA]</scope>
    <source>
        <strain evidence="6 7">DSM 46144</strain>
    </source>
</reference>
<feature type="domain" description="3-hydroxyacyl-CoA dehydrogenase C-terminal" evidence="4">
    <location>
        <begin position="162"/>
        <end position="258"/>
    </location>
</feature>
<keyword evidence="3" id="KW-0560">Oxidoreductase</keyword>
<dbReference type="PANTHER" id="PTHR48075">
    <property type="entry name" value="3-HYDROXYACYL-COA DEHYDROGENASE FAMILY PROTEIN"/>
    <property type="match status" value="1"/>
</dbReference>
<dbReference type="PANTHER" id="PTHR48075:SF9">
    <property type="entry name" value="3-HYDROXYBUTYRYL-COA DEHYDROGENASE"/>
    <property type="match status" value="1"/>
</dbReference>
<feature type="domain" description="3-hydroxyacyl-CoA dehydrogenase NAD binding" evidence="5">
    <location>
        <begin position="39"/>
        <end position="159"/>
    </location>
</feature>
<keyword evidence="7" id="KW-1185">Reference proteome</keyword>
<evidence type="ECO:0000256" key="1">
    <source>
        <dbReference type="ARBA" id="ARBA00005086"/>
    </source>
</evidence>
<dbReference type="InterPro" id="IPR008927">
    <property type="entry name" value="6-PGluconate_DH-like_C_sf"/>
</dbReference>
<gene>
    <name evidence="6" type="ORF">SAMN05443668_101139</name>
</gene>
<dbReference type="FunFam" id="3.40.50.720:FF:000009">
    <property type="entry name" value="Fatty oxidation complex, alpha subunit"/>
    <property type="match status" value="1"/>
</dbReference>
<comment type="pathway">
    <text evidence="1">Lipid metabolism; butanoate metabolism.</text>
</comment>
<dbReference type="OrthoDB" id="3216872at2"/>
<sequence>MSRNFARIGIVGLGTVGAGLADVFAGAGFEVIGVDTDEAARARVSVPVSDSLDALADADLVIEAVPERLELKQRVFTDLGAVVRPDTVLATAASALSVTELAVAAAHPHRVLGLHFAAPVDATPLVEVVRTVFTDPDVIDDTATLLSERLGKNPLTVGDRPGLITSALLFAYLNQAVSFVESGYATRDDVDAAMRFGCGLPFGPLAVVDRIGLDTTFDVLTALFAQSGDRRHAPAPLLKQMIAGGLLGLKSGRGFYTYVDGAPVLDSSAGTADADIVRTVQKVGVVGSGTMATGIIEVFAKAGYDVTYVTRSDDKSAKVLAALTKSLDRAVSKGKLAEDERDAVLGRVTGSATHDDLADVDLVVEAIVEDLTVKRELFATLDAVCKPGTVLATTTSSLPVIECATATSRPQDVVGLHFFNPAPVMKLVEIVSTVATAPDVLATAHAVTRTLRKHPVDCRDRAGFIVNALLFPYLNDAVAMLDAHYADADQIDTAVTLGFGYPMGPFALLDVVGLDVSLAIQKELHAEFHEPGFVPSPLLEHLVAAGYLGRKSQRGFRDYARK</sequence>
<evidence type="ECO:0000259" key="5">
    <source>
        <dbReference type="Pfam" id="PF02737"/>
    </source>
</evidence>
<dbReference type="GO" id="GO:0070403">
    <property type="term" value="F:NAD+ binding"/>
    <property type="evidence" value="ECO:0007669"/>
    <property type="project" value="InterPro"/>
</dbReference>
<dbReference type="Gene3D" id="1.10.1040.10">
    <property type="entry name" value="N-(1-d-carboxylethyl)-l-norvaline Dehydrogenase, domain 2"/>
    <property type="match status" value="2"/>
</dbReference>
<dbReference type="InterPro" id="IPR006108">
    <property type="entry name" value="3HC_DH_C"/>
</dbReference>
<feature type="domain" description="3-hydroxyacyl-CoA dehydrogenase NAD binding" evidence="5">
    <location>
        <begin position="282"/>
        <end position="460"/>
    </location>
</feature>
<dbReference type="NCBIfam" id="NF005875">
    <property type="entry name" value="PRK07819.1"/>
    <property type="match status" value="1"/>
</dbReference>
<accession>A0A1M7HCZ2</accession>
<dbReference type="SUPFAM" id="SSF48179">
    <property type="entry name" value="6-phosphogluconate dehydrogenase C-terminal domain-like"/>
    <property type="match status" value="2"/>
</dbReference>
<comment type="similarity">
    <text evidence="2">Belongs to the 3-hydroxyacyl-CoA dehydrogenase family.</text>
</comment>
<evidence type="ECO:0000259" key="4">
    <source>
        <dbReference type="Pfam" id="PF00725"/>
    </source>
</evidence>
<organism evidence="6 7">
    <name type="scientific">Cryptosporangium aurantiacum</name>
    <dbReference type="NCBI Taxonomy" id="134849"/>
    <lineage>
        <taxon>Bacteria</taxon>
        <taxon>Bacillati</taxon>
        <taxon>Actinomycetota</taxon>
        <taxon>Actinomycetes</taxon>
        <taxon>Cryptosporangiales</taxon>
        <taxon>Cryptosporangiaceae</taxon>
        <taxon>Cryptosporangium</taxon>
    </lineage>
</organism>
<evidence type="ECO:0000313" key="7">
    <source>
        <dbReference type="Proteomes" id="UP000184440"/>
    </source>
</evidence>